<proteinExistence type="predicted"/>
<evidence type="ECO:0000313" key="3">
    <source>
        <dbReference type="EMBL" id="KAG8036208.1"/>
    </source>
</evidence>
<dbReference type="AlphaFoldDB" id="A0A8J5QLQ5"/>
<evidence type="ECO:0000256" key="1">
    <source>
        <dbReference type="SAM" id="SignalP"/>
    </source>
</evidence>
<reference evidence="3" key="1">
    <citation type="submission" date="2020-03" db="EMBL/GenBank/DDBJ databases">
        <authorList>
            <person name="Chebbi M.A."/>
            <person name="Drezen J.M."/>
        </authorList>
    </citation>
    <scope>NUCLEOTIDE SEQUENCE</scope>
    <source>
        <tissue evidence="3">Whole body</tissue>
    </source>
</reference>
<accession>A0A8J5QLQ5</accession>
<comment type="caution">
    <text evidence="3">The sequence shown here is derived from an EMBL/GenBank/DDBJ whole genome shotgun (WGS) entry which is preliminary data.</text>
</comment>
<dbReference type="EMBL" id="JAAOIC020000049">
    <property type="protein sequence ID" value="KAG8036208.1"/>
    <property type="molecule type" value="Genomic_DNA"/>
</dbReference>
<organism evidence="3 4">
    <name type="scientific">Cotesia typhae</name>
    <dbReference type="NCBI Taxonomy" id="2053667"/>
    <lineage>
        <taxon>Eukaryota</taxon>
        <taxon>Metazoa</taxon>
        <taxon>Ecdysozoa</taxon>
        <taxon>Arthropoda</taxon>
        <taxon>Hexapoda</taxon>
        <taxon>Insecta</taxon>
        <taxon>Pterygota</taxon>
        <taxon>Neoptera</taxon>
        <taxon>Endopterygota</taxon>
        <taxon>Hymenoptera</taxon>
        <taxon>Apocrita</taxon>
        <taxon>Ichneumonoidea</taxon>
        <taxon>Braconidae</taxon>
        <taxon>Microgastrinae</taxon>
        <taxon>Cotesia</taxon>
    </lineage>
</organism>
<sequence>MEIKIILTVIIGALTQIESVQIFDDSGCTYTGANCPITPCCNSKFECKLTTLSLFSLPPDLYELSARNKTYRCLDKIPLGGSCLFHEECSHITNSRCISSLCKCMSSYYNYQGRCYAWYQYDGRRVVITRP</sequence>
<gene>
    <name evidence="3" type="ORF">G9C98_004788</name>
</gene>
<protein>
    <recommendedName>
        <fullName evidence="2">EB domain-containing protein</fullName>
    </recommendedName>
</protein>
<feature type="chain" id="PRO_5035230761" description="EB domain-containing protein" evidence="1">
    <location>
        <begin position="20"/>
        <end position="131"/>
    </location>
</feature>
<keyword evidence="4" id="KW-1185">Reference proteome</keyword>
<name>A0A8J5QLQ5_9HYME</name>
<evidence type="ECO:0000313" key="4">
    <source>
        <dbReference type="Proteomes" id="UP000729913"/>
    </source>
</evidence>
<feature type="signal peptide" evidence="1">
    <location>
        <begin position="1"/>
        <end position="19"/>
    </location>
</feature>
<dbReference type="OrthoDB" id="10339538at2759"/>
<keyword evidence="1" id="KW-0732">Signal</keyword>
<dbReference type="Pfam" id="PF01683">
    <property type="entry name" value="EB"/>
    <property type="match status" value="1"/>
</dbReference>
<dbReference type="InterPro" id="IPR006149">
    <property type="entry name" value="EB_dom"/>
</dbReference>
<evidence type="ECO:0000259" key="2">
    <source>
        <dbReference type="Pfam" id="PF01683"/>
    </source>
</evidence>
<feature type="domain" description="EB" evidence="2">
    <location>
        <begin position="71"/>
        <end position="115"/>
    </location>
</feature>
<dbReference type="Proteomes" id="UP000729913">
    <property type="component" value="Unassembled WGS sequence"/>
</dbReference>
<reference evidence="3" key="2">
    <citation type="submission" date="2021-04" db="EMBL/GenBank/DDBJ databases">
        <title>Genome-wide patterns of bracovirus chromosomal integration into multiple host tissues during parasitism.</title>
        <authorList>
            <person name="Chebbi M.A.C."/>
        </authorList>
    </citation>
    <scope>NUCLEOTIDE SEQUENCE</scope>
    <source>
        <tissue evidence="3">Whole body</tissue>
    </source>
</reference>